<dbReference type="InterPro" id="IPR036043">
    <property type="entry name" value="Phosphoglycerate_kinase_sf"/>
</dbReference>
<comment type="catalytic activity">
    <reaction evidence="1 12 14">
        <text>(2R)-3-phosphoglycerate + ATP = (2R)-3-phospho-glyceroyl phosphate + ADP</text>
        <dbReference type="Rhea" id="RHEA:14801"/>
        <dbReference type="ChEBI" id="CHEBI:30616"/>
        <dbReference type="ChEBI" id="CHEBI:57604"/>
        <dbReference type="ChEBI" id="CHEBI:58272"/>
        <dbReference type="ChEBI" id="CHEBI:456216"/>
        <dbReference type="EC" id="2.7.2.3"/>
    </reaction>
</comment>
<dbReference type="Gene3D" id="3.40.50.1260">
    <property type="entry name" value="Phosphoglycerate kinase, N-terminal domain"/>
    <property type="match status" value="2"/>
</dbReference>
<comment type="subcellular location">
    <subcellularLocation>
        <location evidence="12">Cytoplasm</location>
    </subcellularLocation>
</comment>
<evidence type="ECO:0000256" key="4">
    <source>
        <dbReference type="ARBA" id="ARBA00011245"/>
    </source>
</evidence>
<organism evidence="15 16">
    <name type="scientific">Ehrlichia ruminantium (strain Welgevonden)</name>
    <dbReference type="NCBI Taxonomy" id="254945"/>
    <lineage>
        <taxon>Bacteria</taxon>
        <taxon>Pseudomonadati</taxon>
        <taxon>Pseudomonadota</taxon>
        <taxon>Alphaproteobacteria</taxon>
        <taxon>Rickettsiales</taxon>
        <taxon>Anaplasmataceae</taxon>
        <taxon>Ehrlichia</taxon>
    </lineage>
</organism>
<dbReference type="AlphaFoldDB" id="A0A0H3M7C0"/>
<comment type="caution">
    <text evidence="12">Lacks conserved residue(s) required for the propagation of feature annotation.</text>
</comment>
<keyword evidence="16" id="KW-1185">Reference proteome</keyword>
<keyword evidence="12" id="KW-0963">Cytoplasm</keyword>
<evidence type="ECO:0000256" key="9">
    <source>
        <dbReference type="ARBA" id="ARBA00022777"/>
    </source>
</evidence>
<dbReference type="PANTHER" id="PTHR11406:SF23">
    <property type="entry name" value="PHOSPHOGLYCERATE KINASE 1, CHLOROPLASTIC-RELATED"/>
    <property type="match status" value="1"/>
</dbReference>
<reference evidence="15 16" key="1">
    <citation type="journal article" date="2006" name="J. Bacteriol.">
        <title>Comparative genomic analysis of three strains of Ehrlichia ruminantium reveals an active process of genome size plasticity.</title>
        <authorList>
            <person name="Frutos R."/>
            <person name="Viari A."/>
            <person name="Ferraz C."/>
            <person name="Morgat A."/>
            <person name="Eychenie S."/>
            <person name="Kandassami Y."/>
            <person name="Chantal I."/>
            <person name="Bensaid A."/>
            <person name="Coissac E."/>
            <person name="Vachiery N."/>
            <person name="Demaille J."/>
            <person name="Martinez D."/>
        </authorList>
    </citation>
    <scope>NUCLEOTIDE SEQUENCE [LARGE SCALE GENOMIC DNA]</scope>
    <source>
        <strain evidence="15 16">Welgevonden</strain>
    </source>
</reference>
<keyword evidence="11 12" id="KW-0324">Glycolysis</keyword>
<name>A0A0H3M7C0_EHRRW</name>
<evidence type="ECO:0000256" key="6">
    <source>
        <dbReference type="ARBA" id="ARBA00016471"/>
    </source>
</evidence>
<evidence type="ECO:0000256" key="8">
    <source>
        <dbReference type="ARBA" id="ARBA00022741"/>
    </source>
</evidence>
<gene>
    <name evidence="12 15" type="primary">pgk</name>
    <name evidence="15" type="ordered locus">ERWE_CDS_00230</name>
</gene>
<feature type="binding site" evidence="12">
    <location>
        <position position="160"/>
    </location>
    <ligand>
        <name>substrate</name>
    </ligand>
</feature>
<dbReference type="GO" id="GO:0005524">
    <property type="term" value="F:ATP binding"/>
    <property type="evidence" value="ECO:0007669"/>
    <property type="project" value="UniProtKB-KW"/>
</dbReference>
<keyword evidence="8 12" id="KW-0547">Nucleotide-binding</keyword>
<keyword evidence="7 12" id="KW-0808">Transferase</keyword>
<dbReference type="GO" id="GO:0004618">
    <property type="term" value="F:phosphoglycerate kinase activity"/>
    <property type="evidence" value="ECO:0007669"/>
    <property type="project" value="UniProtKB-UniRule"/>
</dbReference>
<evidence type="ECO:0000256" key="11">
    <source>
        <dbReference type="ARBA" id="ARBA00023152"/>
    </source>
</evidence>
<dbReference type="InterPro" id="IPR001576">
    <property type="entry name" value="Phosphoglycerate_kinase"/>
</dbReference>
<dbReference type="GO" id="GO:0006094">
    <property type="term" value="P:gluconeogenesis"/>
    <property type="evidence" value="ECO:0007669"/>
    <property type="project" value="TreeGrafter"/>
</dbReference>
<dbReference type="Proteomes" id="UP000001021">
    <property type="component" value="Chromosome"/>
</dbReference>
<evidence type="ECO:0000256" key="3">
    <source>
        <dbReference type="ARBA" id="ARBA00008982"/>
    </source>
</evidence>
<feature type="binding site" evidence="12 13">
    <location>
        <begin position="361"/>
        <end position="364"/>
    </location>
    <ligand>
        <name>ATP</name>
        <dbReference type="ChEBI" id="CHEBI:30616"/>
    </ligand>
</feature>
<evidence type="ECO:0000256" key="2">
    <source>
        <dbReference type="ARBA" id="ARBA00004838"/>
    </source>
</evidence>
<keyword evidence="9 12" id="KW-0418">Kinase</keyword>
<comment type="subunit">
    <text evidence="4 12">Monomer.</text>
</comment>
<evidence type="ECO:0000256" key="5">
    <source>
        <dbReference type="ARBA" id="ARBA00013061"/>
    </source>
</evidence>
<dbReference type="Pfam" id="PF00162">
    <property type="entry name" value="PGK"/>
    <property type="match status" value="1"/>
</dbReference>
<dbReference type="PANTHER" id="PTHR11406">
    <property type="entry name" value="PHOSPHOGLYCERATE KINASE"/>
    <property type="match status" value="1"/>
</dbReference>
<evidence type="ECO:0000256" key="13">
    <source>
        <dbReference type="PIRSR" id="PIRSR000724-2"/>
    </source>
</evidence>
<comment type="pathway">
    <text evidence="2 12">Carbohydrate degradation; glycolysis; pyruvate from D-glyceraldehyde 3-phosphate: step 2/5.</text>
</comment>
<feature type="binding site" evidence="12 13">
    <location>
        <position position="210"/>
    </location>
    <ligand>
        <name>ATP</name>
        <dbReference type="ChEBI" id="CHEBI:30616"/>
    </ligand>
</feature>
<evidence type="ECO:0000256" key="7">
    <source>
        <dbReference type="ARBA" id="ARBA00022679"/>
    </source>
</evidence>
<evidence type="ECO:0000313" key="16">
    <source>
        <dbReference type="Proteomes" id="UP000001021"/>
    </source>
</evidence>
<proteinExistence type="inferred from homology"/>
<dbReference type="GO" id="GO:0006096">
    <property type="term" value="P:glycolytic process"/>
    <property type="evidence" value="ECO:0007669"/>
    <property type="project" value="UniProtKB-UniRule"/>
</dbReference>
<dbReference type="GO" id="GO:0005829">
    <property type="term" value="C:cytosol"/>
    <property type="evidence" value="ECO:0007669"/>
    <property type="project" value="TreeGrafter"/>
</dbReference>
<dbReference type="KEGG" id="eru:Erum0360"/>
<dbReference type="KEGG" id="erw:ERWE_CDS_00230"/>
<evidence type="ECO:0000256" key="12">
    <source>
        <dbReference type="HAMAP-Rule" id="MF_00145"/>
    </source>
</evidence>
<dbReference type="GO" id="GO:0043531">
    <property type="term" value="F:ADP binding"/>
    <property type="evidence" value="ECO:0007669"/>
    <property type="project" value="TreeGrafter"/>
</dbReference>
<dbReference type="HAMAP" id="MF_00145">
    <property type="entry name" value="Phosphoglyc_kinase"/>
    <property type="match status" value="1"/>
</dbReference>
<feature type="binding site" evidence="12">
    <location>
        <begin position="30"/>
        <end position="32"/>
    </location>
    <ligand>
        <name>substrate</name>
    </ligand>
</feature>
<dbReference type="FunFam" id="3.40.50.1260:FF:000006">
    <property type="entry name" value="Phosphoglycerate kinase"/>
    <property type="match status" value="1"/>
</dbReference>
<dbReference type="eggNOG" id="COG0126">
    <property type="taxonomic scope" value="Bacteria"/>
</dbReference>
<sequence>MLESHDFTFANMKKIQDFSCRGKTILLRVDLNVPVDDNKVVLDDTRIVRLTTTVKYLLSNNAKIVMISHYGSPKSYDREFSLKFLVEYLNKIFATNVLFVDGVIGSYVEQAVQSVPLGSVLLLENLRFYVEEEKNDLNFAKQLALLADVYVNDAFSCMHRKHASIDAVARLLPSFIGFNFQEELKYLSYVVSNSDKPVGVIVGGAKISTKIHMLRNLTQKVNFLILGGAIANNFLLSQGLKIGNSLCEKLDEDPFVDVINFAKKYGCEIIVPEDYLVTKDLVSNEAVVKNNQELAPDDIILDIGPHTINIITSIIGKCRTVLWNGPMGMFEKEPFSHGTFSIARLLAEFTKAGKLKSIVGGGDSICAIKLSGLLSEDFTYISTGGGALLHFLSLA</sequence>
<evidence type="ECO:0000313" key="15">
    <source>
        <dbReference type="EMBL" id="CAI26517.1"/>
    </source>
</evidence>
<dbReference type="EMBL" id="CR925678">
    <property type="protein sequence ID" value="CAI26517.1"/>
    <property type="molecule type" value="Genomic_DNA"/>
</dbReference>
<dbReference type="InterPro" id="IPR015824">
    <property type="entry name" value="Phosphoglycerate_kinase_N"/>
</dbReference>
<dbReference type="GeneID" id="33057860"/>
<accession>A0A0H3M7C0</accession>
<evidence type="ECO:0000256" key="14">
    <source>
        <dbReference type="RuleBase" id="RU000532"/>
    </source>
</evidence>
<protein>
    <recommendedName>
        <fullName evidence="6 12">Phosphoglycerate kinase</fullName>
        <ecNumber evidence="5 12">2.7.2.3</ecNumber>
    </recommendedName>
</protein>
<dbReference type="PIRSF" id="PIRSF000724">
    <property type="entry name" value="Pgk"/>
    <property type="match status" value="1"/>
</dbReference>
<evidence type="ECO:0000256" key="1">
    <source>
        <dbReference type="ARBA" id="ARBA00000642"/>
    </source>
</evidence>
<evidence type="ECO:0000256" key="10">
    <source>
        <dbReference type="ARBA" id="ARBA00022840"/>
    </source>
</evidence>
<dbReference type="EC" id="2.7.2.3" evidence="5 12"/>
<keyword evidence="10 12" id="KW-0067">ATP-binding</keyword>
<feature type="binding site" evidence="12">
    <location>
        <position position="46"/>
    </location>
    <ligand>
        <name>substrate</name>
    </ligand>
</feature>
<feature type="binding site" evidence="12">
    <location>
        <position position="127"/>
    </location>
    <ligand>
        <name>substrate</name>
    </ligand>
</feature>
<dbReference type="SUPFAM" id="SSF53748">
    <property type="entry name" value="Phosphoglycerate kinase"/>
    <property type="match status" value="1"/>
</dbReference>
<dbReference type="PRINTS" id="PR00477">
    <property type="entry name" value="PHGLYCKINASE"/>
</dbReference>
<dbReference type="HOGENOM" id="CLU_025427_0_2_5"/>
<feature type="binding site" evidence="12 13">
    <location>
        <position position="331"/>
    </location>
    <ligand>
        <name>ATP</name>
        <dbReference type="ChEBI" id="CHEBI:30616"/>
    </ligand>
</feature>
<dbReference type="UniPathway" id="UPA00109">
    <property type="reaction ID" value="UER00185"/>
</dbReference>
<dbReference type="RefSeq" id="WP_011154719.1">
    <property type="nucleotide sequence ID" value="NC_005295.2"/>
</dbReference>
<comment type="similarity">
    <text evidence="3 12 14">Belongs to the phosphoglycerate kinase family.</text>
</comment>